<dbReference type="InterPro" id="IPR003140">
    <property type="entry name" value="PLipase/COase/thioEstase"/>
</dbReference>
<evidence type="ECO:0000256" key="1">
    <source>
        <dbReference type="ARBA" id="ARBA00006499"/>
    </source>
</evidence>
<gene>
    <name evidence="3" type="ORF">PENARI_c010G05037</name>
</gene>
<dbReference type="GO" id="GO:0005737">
    <property type="term" value="C:cytoplasm"/>
    <property type="evidence" value="ECO:0007669"/>
    <property type="project" value="TreeGrafter"/>
</dbReference>
<evidence type="ECO:0000259" key="2">
    <source>
        <dbReference type="Pfam" id="PF02230"/>
    </source>
</evidence>
<dbReference type="RefSeq" id="XP_022487950.1">
    <property type="nucleotide sequence ID" value="XM_022632237.1"/>
</dbReference>
<dbReference type="SUPFAM" id="SSF53474">
    <property type="entry name" value="alpha/beta-Hydrolases"/>
    <property type="match status" value="1"/>
</dbReference>
<dbReference type="InterPro" id="IPR050565">
    <property type="entry name" value="LYPA1-2/EST-like"/>
</dbReference>
<dbReference type="PANTHER" id="PTHR10655">
    <property type="entry name" value="LYSOPHOSPHOLIPASE-RELATED"/>
    <property type="match status" value="1"/>
</dbReference>
<organism evidence="3 4">
    <name type="scientific">Penicillium arizonense</name>
    <dbReference type="NCBI Taxonomy" id="1835702"/>
    <lineage>
        <taxon>Eukaryota</taxon>
        <taxon>Fungi</taxon>
        <taxon>Dikarya</taxon>
        <taxon>Ascomycota</taxon>
        <taxon>Pezizomycotina</taxon>
        <taxon>Eurotiomycetes</taxon>
        <taxon>Eurotiomycetidae</taxon>
        <taxon>Eurotiales</taxon>
        <taxon>Aspergillaceae</taxon>
        <taxon>Penicillium</taxon>
    </lineage>
</organism>
<dbReference type="PANTHER" id="PTHR10655:SF63">
    <property type="entry name" value="PHOSPHOLIPASE_CARBOXYLESTERASE_THIOESTERASE DOMAIN-CONTAINING PROTEIN"/>
    <property type="match status" value="1"/>
</dbReference>
<evidence type="ECO:0000313" key="4">
    <source>
        <dbReference type="Proteomes" id="UP000177622"/>
    </source>
</evidence>
<dbReference type="GO" id="GO:0052689">
    <property type="term" value="F:carboxylic ester hydrolase activity"/>
    <property type="evidence" value="ECO:0007669"/>
    <property type="project" value="TreeGrafter"/>
</dbReference>
<comment type="caution">
    <text evidence="3">The sequence shown here is derived from an EMBL/GenBank/DDBJ whole genome shotgun (WGS) entry which is preliminary data.</text>
</comment>
<dbReference type="Proteomes" id="UP000177622">
    <property type="component" value="Unassembled WGS sequence"/>
</dbReference>
<dbReference type="InterPro" id="IPR029058">
    <property type="entry name" value="AB_hydrolase_fold"/>
</dbReference>
<dbReference type="GO" id="GO:0072330">
    <property type="term" value="P:monocarboxylic acid biosynthetic process"/>
    <property type="evidence" value="ECO:0007669"/>
    <property type="project" value="UniProtKB-ARBA"/>
</dbReference>
<dbReference type="STRING" id="1835702.A0A1F5LH25"/>
<dbReference type="Pfam" id="PF02230">
    <property type="entry name" value="Abhydrolase_2"/>
    <property type="match status" value="1"/>
</dbReference>
<sequence>MGFPASHIQPPRAPHTHTVILLHGRGSNGEEFAEELFSSTISNGKNLPACLPNYRWVFPTSCQRYSTTFREDICSWFDAYSLGDINERQELQKEGLTQSVFHILNVIEEEANMLEGRLSHVYLGGISQGMATALWTFFAAVGTGRIQRPLGGLLALCGWLPFAQNIEGMLCEPIFDRPCTPRGLRLVSGFFFDEISSQGLSQADQTVDSSVLSTPVLLSHGTDDAWVSVDLGRQASRIIQRVMTHVECHEFTGAESDGHWVKEPEGFDQILQFLQK</sequence>
<proteinExistence type="inferred from homology"/>
<reference evidence="3 4" key="1">
    <citation type="journal article" date="2016" name="Sci. Rep.">
        <title>Penicillium arizonense, a new, genome sequenced fungal species, reveals a high chemical diversity in secreted metabolites.</title>
        <authorList>
            <person name="Grijseels S."/>
            <person name="Nielsen J.C."/>
            <person name="Randelovic M."/>
            <person name="Nielsen J."/>
            <person name="Nielsen K.F."/>
            <person name="Workman M."/>
            <person name="Frisvad J.C."/>
        </authorList>
    </citation>
    <scope>NUCLEOTIDE SEQUENCE [LARGE SCALE GENOMIC DNA]</scope>
    <source>
        <strain evidence="3 4">CBS 141311</strain>
    </source>
</reference>
<accession>A0A1F5LH25</accession>
<evidence type="ECO:0000313" key="3">
    <source>
        <dbReference type="EMBL" id="OGE52508.1"/>
    </source>
</evidence>
<feature type="domain" description="Phospholipase/carboxylesterase/thioesterase" evidence="2">
    <location>
        <begin position="6"/>
        <end position="168"/>
    </location>
</feature>
<dbReference type="GO" id="GO:0017000">
    <property type="term" value="P:antibiotic biosynthetic process"/>
    <property type="evidence" value="ECO:0007669"/>
    <property type="project" value="UniProtKB-ARBA"/>
</dbReference>
<dbReference type="OrthoDB" id="2418081at2759"/>
<dbReference type="Gene3D" id="3.40.50.1820">
    <property type="entry name" value="alpha/beta hydrolase"/>
    <property type="match status" value="1"/>
</dbReference>
<protein>
    <recommendedName>
        <fullName evidence="2">Phospholipase/carboxylesterase/thioesterase domain-containing protein</fullName>
    </recommendedName>
</protein>
<dbReference type="GO" id="GO:0008474">
    <property type="term" value="F:palmitoyl-(protein) hydrolase activity"/>
    <property type="evidence" value="ECO:0007669"/>
    <property type="project" value="TreeGrafter"/>
</dbReference>
<name>A0A1F5LH25_PENAI</name>
<comment type="similarity">
    <text evidence="1">Belongs to the AB hydrolase superfamily. AB hydrolase 2 family.</text>
</comment>
<keyword evidence="4" id="KW-1185">Reference proteome</keyword>
<dbReference type="GeneID" id="34576971"/>
<dbReference type="EMBL" id="LXJU01000010">
    <property type="protein sequence ID" value="OGE52508.1"/>
    <property type="molecule type" value="Genomic_DNA"/>
</dbReference>
<dbReference type="AlphaFoldDB" id="A0A1F5LH25"/>